<dbReference type="Proteomes" id="UP001497535">
    <property type="component" value="Unassembled WGS sequence"/>
</dbReference>
<proteinExistence type="predicted"/>
<comment type="caution">
    <text evidence="1">The sequence shown here is derived from an EMBL/GenBank/DDBJ whole genome shotgun (WGS) entry which is preliminary data.</text>
</comment>
<organism evidence="1 2">
    <name type="scientific">Meloidogyne enterolobii</name>
    <name type="common">Root-knot nematode worm</name>
    <name type="synonym">Meloidogyne mayaguensis</name>
    <dbReference type="NCBI Taxonomy" id="390850"/>
    <lineage>
        <taxon>Eukaryota</taxon>
        <taxon>Metazoa</taxon>
        <taxon>Ecdysozoa</taxon>
        <taxon>Nematoda</taxon>
        <taxon>Chromadorea</taxon>
        <taxon>Rhabditida</taxon>
        <taxon>Tylenchina</taxon>
        <taxon>Tylenchomorpha</taxon>
        <taxon>Tylenchoidea</taxon>
        <taxon>Meloidogynidae</taxon>
        <taxon>Meloidogyninae</taxon>
        <taxon>Meloidogyne</taxon>
    </lineage>
</organism>
<name>A0ACB1AT87_MELEN</name>
<evidence type="ECO:0000313" key="1">
    <source>
        <dbReference type="EMBL" id="CAK5103790.1"/>
    </source>
</evidence>
<accession>A0ACB1AT87</accession>
<protein>
    <submittedName>
        <fullName evidence="1">Uncharacterized protein</fullName>
    </submittedName>
</protein>
<reference evidence="1" key="1">
    <citation type="submission" date="2023-11" db="EMBL/GenBank/DDBJ databases">
        <authorList>
            <person name="Poullet M."/>
        </authorList>
    </citation>
    <scope>NUCLEOTIDE SEQUENCE</scope>
    <source>
        <strain evidence="1">E1834</strain>
    </source>
</reference>
<sequence length="53" mass="6127">MFLLPLFVLNIFCLVVSANCKFMLSKISLKILKLLLFCLRISSQKMRLVPLLI</sequence>
<evidence type="ECO:0000313" key="2">
    <source>
        <dbReference type="Proteomes" id="UP001497535"/>
    </source>
</evidence>
<dbReference type="EMBL" id="CAVMJV010000115">
    <property type="protein sequence ID" value="CAK5103790.1"/>
    <property type="molecule type" value="Genomic_DNA"/>
</dbReference>
<gene>
    <name evidence="1" type="ORF">MENTE1834_LOCUS42838</name>
</gene>
<keyword evidence="2" id="KW-1185">Reference proteome</keyword>